<dbReference type="AlphaFoldDB" id="A0A8S2YCM8"/>
<feature type="compositionally biased region" description="Polar residues" evidence="1">
    <location>
        <begin position="53"/>
        <end position="64"/>
    </location>
</feature>
<gene>
    <name evidence="2" type="ORF">OVA965_LOCUS45842</name>
    <name evidence="3" type="ORF">TMI583_LOCUS49739</name>
</gene>
<reference evidence="3" key="1">
    <citation type="submission" date="2021-02" db="EMBL/GenBank/DDBJ databases">
        <authorList>
            <person name="Nowell W R."/>
        </authorList>
    </citation>
    <scope>NUCLEOTIDE SEQUENCE</scope>
</reference>
<evidence type="ECO:0000256" key="1">
    <source>
        <dbReference type="SAM" id="MobiDB-lite"/>
    </source>
</evidence>
<comment type="caution">
    <text evidence="3">The sequence shown here is derived from an EMBL/GenBank/DDBJ whole genome shotgun (WGS) entry which is preliminary data.</text>
</comment>
<proteinExistence type="predicted"/>
<feature type="region of interest" description="Disordered" evidence="1">
    <location>
        <begin position="1"/>
        <end position="21"/>
    </location>
</feature>
<dbReference type="Proteomes" id="UP000682733">
    <property type="component" value="Unassembled WGS sequence"/>
</dbReference>
<feature type="region of interest" description="Disordered" evidence="1">
    <location>
        <begin position="46"/>
        <end position="71"/>
    </location>
</feature>
<organism evidence="3 4">
    <name type="scientific">Didymodactylos carnosus</name>
    <dbReference type="NCBI Taxonomy" id="1234261"/>
    <lineage>
        <taxon>Eukaryota</taxon>
        <taxon>Metazoa</taxon>
        <taxon>Spiralia</taxon>
        <taxon>Gnathifera</taxon>
        <taxon>Rotifera</taxon>
        <taxon>Eurotatoria</taxon>
        <taxon>Bdelloidea</taxon>
        <taxon>Philodinida</taxon>
        <taxon>Philodinidae</taxon>
        <taxon>Didymodactylos</taxon>
    </lineage>
</organism>
<feature type="non-terminal residue" evidence="3">
    <location>
        <position position="111"/>
    </location>
</feature>
<name>A0A8S2YCM8_9BILA</name>
<dbReference type="EMBL" id="CAJOBA010111322">
    <property type="protein sequence ID" value="CAF4554143.1"/>
    <property type="molecule type" value="Genomic_DNA"/>
</dbReference>
<evidence type="ECO:0000313" key="2">
    <source>
        <dbReference type="EMBL" id="CAF1674324.1"/>
    </source>
</evidence>
<dbReference type="EMBL" id="CAJNOK010076194">
    <property type="protein sequence ID" value="CAF1674324.1"/>
    <property type="molecule type" value="Genomic_DNA"/>
</dbReference>
<evidence type="ECO:0000313" key="3">
    <source>
        <dbReference type="EMBL" id="CAF4554143.1"/>
    </source>
</evidence>
<evidence type="ECO:0000313" key="4">
    <source>
        <dbReference type="Proteomes" id="UP000682733"/>
    </source>
</evidence>
<accession>A0A8S2YCM8</accession>
<feature type="non-terminal residue" evidence="3">
    <location>
        <position position="1"/>
    </location>
</feature>
<dbReference type="Proteomes" id="UP000677228">
    <property type="component" value="Unassembled WGS sequence"/>
</dbReference>
<protein>
    <submittedName>
        <fullName evidence="3">Uncharacterized protein</fullName>
    </submittedName>
</protein>
<sequence length="111" mass="12939">EKFKTLSNKESKLLDQQSQQHERLDEEIKNVLSLTAFEEAKLAKGQLDERQSTEAVKSTIQSGKQLREQHSKLQKQKERLLRELKRAEAQLRNSKDELSSATLTFEKLQMK</sequence>